<name>A0A9J6BPI2_POLVA</name>
<evidence type="ECO:0000256" key="6">
    <source>
        <dbReference type="ARBA" id="ARBA00023157"/>
    </source>
</evidence>
<keyword evidence="4 9" id="KW-0732">Signal</keyword>
<sequence>MVLKIEQKLIFAIFLLFQIFEIIANESCILSTGKAGVCVPIKTCERDLDAFVFETDFCANNFSEICCESVNLRISLDESPKEIKTTRDFESYASYKLFDSSKCGKIDEIERISGGEEADLLEFPWNALIGYQSKTALEFLCGGSLINEFYVLTCAHCLVNPNGRIRLDVKLVRLGEYRKSTTEDCKILSDEQKLCADPVQDIEVNRRNLIVHSDFSYLEKIHDIGLIKISKAKMEQNNIKPICLPFEERFETLPKSLVVIGFGRTEKSSNNSDVLLKAKVQTISNEKCFDEFKKAKSNIYFSINNDLQFCAGDIRDSCRGDSGSSIQFPQIFEGTTVRQVQYGIVSFGDIDCGSHFPGIYTKIYPYISWILENVK</sequence>
<evidence type="ECO:0000256" key="7">
    <source>
        <dbReference type="ARBA" id="ARBA00023180"/>
    </source>
</evidence>
<organism evidence="11 12">
    <name type="scientific">Polypedilum vanderplanki</name>
    <name type="common">Sleeping chironomid midge</name>
    <dbReference type="NCBI Taxonomy" id="319348"/>
    <lineage>
        <taxon>Eukaryota</taxon>
        <taxon>Metazoa</taxon>
        <taxon>Ecdysozoa</taxon>
        <taxon>Arthropoda</taxon>
        <taxon>Hexapoda</taxon>
        <taxon>Insecta</taxon>
        <taxon>Pterygota</taxon>
        <taxon>Neoptera</taxon>
        <taxon>Endopterygota</taxon>
        <taxon>Diptera</taxon>
        <taxon>Nematocera</taxon>
        <taxon>Chironomoidea</taxon>
        <taxon>Chironomidae</taxon>
        <taxon>Chironominae</taxon>
        <taxon>Polypedilum</taxon>
        <taxon>Polypedilum</taxon>
    </lineage>
</organism>
<dbReference type="InterPro" id="IPR033116">
    <property type="entry name" value="TRYPSIN_SER"/>
</dbReference>
<dbReference type="InterPro" id="IPR043504">
    <property type="entry name" value="Peptidase_S1_PA_chymotrypsin"/>
</dbReference>
<keyword evidence="5" id="KW-0391">Immunity</keyword>
<keyword evidence="6" id="KW-1015">Disulfide bond</keyword>
<keyword evidence="7" id="KW-0325">Glycoprotein</keyword>
<dbReference type="Proteomes" id="UP001107558">
    <property type="component" value="Chromosome 3"/>
</dbReference>
<feature type="chain" id="PRO_5039920640" description="Peptidase S1 domain-containing protein" evidence="9">
    <location>
        <begin position="25"/>
        <end position="375"/>
    </location>
</feature>
<dbReference type="InterPro" id="IPR001314">
    <property type="entry name" value="Peptidase_S1A"/>
</dbReference>
<dbReference type="Gene3D" id="2.40.10.10">
    <property type="entry name" value="Trypsin-like serine proteases"/>
    <property type="match status" value="2"/>
</dbReference>
<dbReference type="OrthoDB" id="547031at2759"/>
<reference evidence="11" key="1">
    <citation type="submission" date="2021-03" db="EMBL/GenBank/DDBJ databases">
        <title>Chromosome level genome of the anhydrobiotic midge Polypedilum vanderplanki.</title>
        <authorList>
            <person name="Yoshida Y."/>
            <person name="Kikawada T."/>
            <person name="Gusev O."/>
        </authorList>
    </citation>
    <scope>NUCLEOTIDE SEQUENCE</scope>
    <source>
        <strain evidence="11">NIAS01</strain>
        <tissue evidence="11">Whole body or cell culture</tissue>
    </source>
</reference>
<dbReference type="GO" id="GO:0004252">
    <property type="term" value="F:serine-type endopeptidase activity"/>
    <property type="evidence" value="ECO:0007669"/>
    <property type="project" value="InterPro"/>
</dbReference>
<feature type="domain" description="Peptidase S1" evidence="10">
    <location>
        <begin position="112"/>
        <end position="375"/>
    </location>
</feature>
<dbReference type="CDD" id="cd00190">
    <property type="entry name" value="Tryp_SPc"/>
    <property type="match status" value="1"/>
</dbReference>
<evidence type="ECO:0000256" key="1">
    <source>
        <dbReference type="ARBA" id="ARBA00004613"/>
    </source>
</evidence>
<evidence type="ECO:0000313" key="12">
    <source>
        <dbReference type="Proteomes" id="UP001107558"/>
    </source>
</evidence>
<accession>A0A9J6BPI2</accession>
<dbReference type="FunFam" id="2.40.10.10:FF:000028">
    <property type="entry name" value="Serine protease easter"/>
    <property type="match status" value="1"/>
</dbReference>
<comment type="subcellular location">
    <subcellularLocation>
        <location evidence="1">Secreted</location>
    </subcellularLocation>
</comment>
<comment type="caution">
    <text evidence="11">The sequence shown here is derived from an EMBL/GenBank/DDBJ whole genome shotgun (WGS) entry which is preliminary data.</text>
</comment>
<evidence type="ECO:0000256" key="4">
    <source>
        <dbReference type="ARBA" id="ARBA00022729"/>
    </source>
</evidence>
<dbReference type="InterPro" id="IPR009003">
    <property type="entry name" value="Peptidase_S1_PA"/>
</dbReference>
<keyword evidence="3" id="KW-0399">Innate immunity</keyword>
<evidence type="ECO:0000256" key="3">
    <source>
        <dbReference type="ARBA" id="ARBA00022588"/>
    </source>
</evidence>
<dbReference type="PANTHER" id="PTHR24260:SF145">
    <property type="entry name" value="FI17609P1-RELATED"/>
    <property type="match status" value="1"/>
</dbReference>
<evidence type="ECO:0000256" key="5">
    <source>
        <dbReference type="ARBA" id="ARBA00022859"/>
    </source>
</evidence>
<dbReference type="InterPro" id="IPR051333">
    <property type="entry name" value="CLIP_Serine_Protease"/>
</dbReference>
<dbReference type="SMART" id="SM00020">
    <property type="entry name" value="Tryp_SPc"/>
    <property type="match status" value="1"/>
</dbReference>
<evidence type="ECO:0000313" key="11">
    <source>
        <dbReference type="EMBL" id="KAG5671674.1"/>
    </source>
</evidence>
<feature type="signal peptide" evidence="9">
    <location>
        <begin position="1"/>
        <end position="24"/>
    </location>
</feature>
<evidence type="ECO:0000256" key="9">
    <source>
        <dbReference type="SAM" id="SignalP"/>
    </source>
</evidence>
<dbReference type="PROSITE" id="PS50240">
    <property type="entry name" value="TRYPSIN_DOM"/>
    <property type="match status" value="1"/>
</dbReference>
<evidence type="ECO:0000256" key="8">
    <source>
        <dbReference type="ARBA" id="ARBA00024195"/>
    </source>
</evidence>
<dbReference type="SUPFAM" id="SSF50494">
    <property type="entry name" value="Trypsin-like serine proteases"/>
    <property type="match status" value="1"/>
</dbReference>
<proteinExistence type="inferred from homology"/>
<evidence type="ECO:0000259" key="10">
    <source>
        <dbReference type="PROSITE" id="PS50240"/>
    </source>
</evidence>
<dbReference type="PRINTS" id="PR00722">
    <property type="entry name" value="CHYMOTRYPSIN"/>
</dbReference>
<dbReference type="InterPro" id="IPR001254">
    <property type="entry name" value="Trypsin_dom"/>
</dbReference>
<dbReference type="PROSITE" id="PS00135">
    <property type="entry name" value="TRYPSIN_SER"/>
    <property type="match status" value="1"/>
</dbReference>
<keyword evidence="2" id="KW-0964">Secreted</keyword>
<dbReference type="GO" id="GO:0006508">
    <property type="term" value="P:proteolysis"/>
    <property type="evidence" value="ECO:0007669"/>
    <property type="project" value="InterPro"/>
</dbReference>
<dbReference type="GO" id="GO:0045087">
    <property type="term" value="P:innate immune response"/>
    <property type="evidence" value="ECO:0007669"/>
    <property type="project" value="UniProtKB-KW"/>
</dbReference>
<dbReference type="EMBL" id="JADBJN010000003">
    <property type="protein sequence ID" value="KAG5671674.1"/>
    <property type="molecule type" value="Genomic_DNA"/>
</dbReference>
<dbReference type="AlphaFoldDB" id="A0A9J6BPI2"/>
<dbReference type="Pfam" id="PF00089">
    <property type="entry name" value="Trypsin"/>
    <property type="match status" value="1"/>
</dbReference>
<comment type="similarity">
    <text evidence="8">Belongs to the peptidase S1 family. CLIP subfamily.</text>
</comment>
<keyword evidence="12" id="KW-1185">Reference proteome</keyword>
<protein>
    <recommendedName>
        <fullName evidence="10">Peptidase S1 domain-containing protein</fullName>
    </recommendedName>
</protein>
<gene>
    <name evidence="11" type="ORF">PVAND_001862</name>
</gene>
<dbReference type="GO" id="GO:0005576">
    <property type="term" value="C:extracellular region"/>
    <property type="evidence" value="ECO:0007669"/>
    <property type="project" value="UniProtKB-SubCell"/>
</dbReference>
<evidence type="ECO:0000256" key="2">
    <source>
        <dbReference type="ARBA" id="ARBA00022525"/>
    </source>
</evidence>
<dbReference type="PANTHER" id="PTHR24260">
    <property type="match status" value="1"/>
</dbReference>